<dbReference type="InterPro" id="IPR000454">
    <property type="entry name" value="ATP_synth_F0_csu"/>
</dbReference>
<dbReference type="Gene3D" id="1.20.20.10">
    <property type="entry name" value="F1F0 ATP synthase subunit C"/>
    <property type="match status" value="1"/>
</dbReference>
<keyword evidence="9 14" id="KW-0406">Ion transport</keyword>
<dbReference type="GO" id="GO:0045259">
    <property type="term" value="C:proton-transporting ATP synthase complex"/>
    <property type="evidence" value="ECO:0007669"/>
    <property type="project" value="UniProtKB-KW"/>
</dbReference>
<dbReference type="Proteomes" id="UP000317716">
    <property type="component" value="Unassembled WGS sequence"/>
</dbReference>
<accession>A0A538SY12</accession>
<dbReference type="HAMAP" id="MF_01396">
    <property type="entry name" value="ATP_synth_c_bact"/>
    <property type="match status" value="1"/>
</dbReference>
<dbReference type="InterPro" id="IPR005953">
    <property type="entry name" value="ATP_synth_csu_bac/chlpt"/>
</dbReference>
<feature type="domain" description="V-ATPase proteolipid subunit C-like" evidence="15">
    <location>
        <begin position="13"/>
        <end position="74"/>
    </location>
</feature>
<reference evidence="16 17" key="1">
    <citation type="journal article" date="2019" name="Nat. Microbiol.">
        <title>Mediterranean grassland soil C-N compound turnover is dependent on rainfall and depth, and is mediated by genomically divergent microorganisms.</title>
        <authorList>
            <person name="Diamond S."/>
            <person name="Andeer P.F."/>
            <person name="Li Z."/>
            <person name="Crits-Christoph A."/>
            <person name="Burstein D."/>
            <person name="Anantharaman K."/>
            <person name="Lane K.R."/>
            <person name="Thomas B.C."/>
            <person name="Pan C."/>
            <person name="Northen T.R."/>
            <person name="Banfield J.F."/>
        </authorList>
    </citation>
    <scope>NUCLEOTIDE SEQUENCE [LARGE SCALE GENOMIC DNA]</scope>
    <source>
        <strain evidence="16">WS_2</strain>
    </source>
</reference>
<evidence type="ECO:0000256" key="6">
    <source>
        <dbReference type="ARBA" id="ARBA00022692"/>
    </source>
</evidence>
<keyword evidence="6 14" id="KW-0812">Transmembrane</keyword>
<dbReference type="InterPro" id="IPR035921">
    <property type="entry name" value="F/V-ATP_Csub_sf"/>
</dbReference>
<keyword evidence="3 14" id="KW-0813">Transport</keyword>
<dbReference type="AlphaFoldDB" id="A0A538SY12"/>
<keyword evidence="8 14" id="KW-1133">Transmembrane helix</keyword>
<dbReference type="InterPro" id="IPR002379">
    <property type="entry name" value="ATPase_proteolipid_c-like_dom"/>
</dbReference>
<evidence type="ECO:0000256" key="8">
    <source>
        <dbReference type="ARBA" id="ARBA00022989"/>
    </source>
</evidence>
<keyword evidence="7 14" id="KW-0375">Hydrogen ion transport</keyword>
<evidence type="ECO:0000256" key="2">
    <source>
        <dbReference type="ARBA" id="ARBA00006704"/>
    </source>
</evidence>
<comment type="function">
    <text evidence="13 14">F(1)F(0) ATP synthase produces ATP from ADP in the presence of a proton or sodium gradient. F-type ATPases consist of two structural domains, F(1) containing the extramembraneous catalytic core and F(0) containing the membrane proton channel, linked together by a central stalk and a peripheral stalk. During catalysis, ATP synthesis in the catalytic domain of F(1) is coupled via a rotary mechanism of the central stalk subunits to proton translocation.</text>
</comment>
<dbReference type="GO" id="GO:0008289">
    <property type="term" value="F:lipid binding"/>
    <property type="evidence" value="ECO:0007669"/>
    <property type="project" value="UniProtKB-KW"/>
</dbReference>
<comment type="function">
    <text evidence="14">Key component of the F(0) channel; it plays a direct role in translocation across the membrane. A homomeric c-ring of between 10-14 subunits forms the central stalk rotor element with the F(1) delta and epsilon subunits.</text>
</comment>
<feature type="site" description="Reversibly protonated during proton transport" evidence="14">
    <location>
        <position position="61"/>
    </location>
</feature>
<comment type="subcellular location">
    <subcellularLocation>
        <location evidence="1 14">Cell membrane</location>
        <topology evidence="1 14">Multi-pass membrane protein</topology>
    </subcellularLocation>
</comment>
<keyword evidence="4 14" id="KW-1003">Cell membrane</keyword>
<dbReference type="PROSITE" id="PS00605">
    <property type="entry name" value="ATPASE_C"/>
    <property type="match status" value="1"/>
</dbReference>
<name>A0A538SY12_UNCEI</name>
<sequence>MNFDFHAALALGLPIGIGVAAIGSGIGLGLIGQGAMQGIARQPEATGKIQINMIIMAALAEALTIYAFVVMLMLNKKIG</sequence>
<evidence type="ECO:0000256" key="1">
    <source>
        <dbReference type="ARBA" id="ARBA00004651"/>
    </source>
</evidence>
<dbReference type="EMBL" id="VBOS01000181">
    <property type="protein sequence ID" value="TMQ56279.1"/>
    <property type="molecule type" value="Genomic_DNA"/>
</dbReference>
<dbReference type="SUPFAM" id="SSF81333">
    <property type="entry name" value="F1F0 ATP synthase subunit C"/>
    <property type="match status" value="1"/>
</dbReference>
<evidence type="ECO:0000256" key="4">
    <source>
        <dbReference type="ARBA" id="ARBA00022475"/>
    </source>
</evidence>
<proteinExistence type="inferred from homology"/>
<evidence type="ECO:0000313" key="17">
    <source>
        <dbReference type="Proteomes" id="UP000317716"/>
    </source>
</evidence>
<evidence type="ECO:0000256" key="10">
    <source>
        <dbReference type="ARBA" id="ARBA00023121"/>
    </source>
</evidence>
<evidence type="ECO:0000313" key="16">
    <source>
        <dbReference type="EMBL" id="TMQ56279.1"/>
    </source>
</evidence>
<feature type="transmembrane region" description="Helical" evidence="14">
    <location>
        <begin position="7"/>
        <end position="31"/>
    </location>
</feature>
<keyword evidence="11 14" id="KW-0472">Membrane</keyword>
<dbReference type="PRINTS" id="PR00124">
    <property type="entry name" value="ATPASEC"/>
</dbReference>
<keyword evidence="10 14" id="KW-0446">Lipid-binding</keyword>
<dbReference type="GO" id="GO:0005886">
    <property type="term" value="C:plasma membrane"/>
    <property type="evidence" value="ECO:0007669"/>
    <property type="project" value="UniProtKB-SubCell"/>
</dbReference>
<evidence type="ECO:0000256" key="7">
    <source>
        <dbReference type="ARBA" id="ARBA00022781"/>
    </source>
</evidence>
<keyword evidence="5 14" id="KW-0138">CF(0)</keyword>
<dbReference type="FunFam" id="1.20.20.10:FF:000002">
    <property type="entry name" value="ATP synthase subunit c"/>
    <property type="match status" value="1"/>
</dbReference>
<evidence type="ECO:0000256" key="3">
    <source>
        <dbReference type="ARBA" id="ARBA00022448"/>
    </source>
</evidence>
<dbReference type="InterPro" id="IPR038662">
    <property type="entry name" value="ATP_synth_F0_csu_sf"/>
</dbReference>
<dbReference type="GO" id="GO:0046933">
    <property type="term" value="F:proton-transporting ATP synthase activity, rotational mechanism"/>
    <property type="evidence" value="ECO:0007669"/>
    <property type="project" value="UniProtKB-UniRule"/>
</dbReference>
<evidence type="ECO:0000256" key="11">
    <source>
        <dbReference type="ARBA" id="ARBA00023136"/>
    </source>
</evidence>
<feature type="transmembrane region" description="Helical" evidence="14">
    <location>
        <begin position="51"/>
        <end position="74"/>
    </location>
</feature>
<dbReference type="Pfam" id="PF00137">
    <property type="entry name" value="ATP-synt_C"/>
    <property type="match status" value="1"/>
</dbReference>
<comment type="caution">
    <text evidence="16">The sequence shown here is derived from an EMBL/GenBank/DDBJ whole genome shotgun (WGS) entry which is preliminary data.</text>
</comment>
<evidence type="ECO:0000256" key="5">
    <source>
        <dbReference type="ARBA" id="ARBA00022547"/>
    </source>
</evidence>
<evidence type="ECO:0000256" key="14">
    <source>
        <dbReference type="HAMAP-Rule" id="MF_01396"/>
    </source>
</evidence>
<gene>
    <name evidence="14 16" type="primary">atpE</name>
    <name evidence="16" type="ORF">E6K72_05515</name>
</gene>
<keyword evidence="12 14" id="KW-0066">ATP synthesis</keyword>
<dbReference type="CDD" id="cd18121">
    <property type="entry name" value="ATP-synt_Fo_c"/>
    <property type="match status" value="1"/>
</dbReference>
<evidence type="ECO:0000259" key="15">
    <source>
        <dbReference type="Pfam" id="PF00137"/>
    </source>
</evidence>
<evidence type="ECO:0000256" key="13">
    <source>
        <dbReference type="ARBA" id="ARBA00025198"/>
    </source>
</evidence>
<dbReference type="GO" id="GO:0033177">
    <property type="term" value="C:proton-transporting two-sector ATPase complex, proton-transporting domain"/>
    <property type="evidence" value="ECO:0007669"/>
    <property type="project" value="InterPro"/>
</dbReference>
<evidence type="ECO:0000256" key="12">
    <source>
        <dbReference type="ARBA" id="ARBA00023310"/>
    </source>
</evidence>
<evidence type="ECO:0000256" key="9">
    <source>
        <dbReference type="ARBA" id="ARBA00023065"/>
    </source>
</evidence>
<dbReference type="NCBIfam" id="TIGR01260">
    <property type="entry name" value="ATP_synt_c"/>
    <property type="match status" value="1"/>
</dbReference>
<comment type="similarity">
    <text evidence="2 14">Belongs to the ATPase C chain family.</text>
</comment>
<protein>
    <recommendedName>
        <fullName evidence="14">ATP synthase subunit c</fullName>
    </recommendedName>
    <alternativeName>
        <fullName evidence="14">ATP synthase F(0) sector subunit c</fullName>
    </alternativeName>
    <alternativeName>
        <fullName evidence="14">F-type ATPase subunit c</fullName>
        <shortName evidence="14">F-ATPase subunit c</shortName>
    </alternativeName>
    <alternativeName>
        <fullName evidence="14">Lipid-binding protein</fullName>
    </alternativeName>
</protein>
<organism evidence="16 17">
    <name type="scientific">Eiseniibacteriota bacterium</name>
    <dbReference type="NCBI Taxonomy" id="2212470"/>
    <lineage>
        <taxon>Bacteria</taxon>
        <taxon>Candidatus Eiseniibacteriota</taxon>
    </lineage>
</organism>
<dbReference type="InterPro" id="IPR020537">
    <property type="entry name" value="ATP_synth_F0_csu_DDCD_BS"/>
</dbReference>